<dbReference type="PANTHER" id="PTHR43804">
    <property type="entry name" value="LD18447P"/>
    <property type="match status" value="1"/>
</dbReference>
<name>A0A6G1FQP8_9PEZI</name>
<dbReference type="SMART" id="SM00937">
    <property type="entry name" value="PCRF"/>
    <property type="match status" value="1"/>
</dbReference>
<accession>A0A6G1FQP8</accession>
<dbReference type="Proteomes" id="UP000504638">
    <property type="component" value="Unplaced"/>
</dbReference>
<reference evidence="7" key="2">
    <citation type="submission" date="2020-04" db="EMBL/GenBank/DDBJ databases">
        <authorList>
            <consortium name="NCBI Genome Project"/>
        </authorList>
    </citation>
    <scope>NUCLEOTIDE SEQUENCE</scope>
    <source>
        <strain evidence="7">CBS 781.70</strain>
    </source>
</reference>
<dbReference type="OrthoDB" id="2019491at2759"/>
<dbReference type="GO" id="GO:0032543">
    <property type="term" value="P:mitochondrial translation"/>
    <property type="evidence" value="ECO:0007669"/>
    <property type="project" value="UniProtKB-ARBA"/>
</dbReference>
<dbReference type="PANTHER" id="PTHR43804:SF7">
    <property type="entry name" value="LD18447P"/>
    <property type="match status" value="1"/>
</dbReference>
<keyword evidence="2" id="KW-0488">Methylation</keyword>
<evidence type="ECO:0000256" key="1">
    <source>
        <dbReference type="ARBA" id="ARBA00010835"/>
    </source>
</evidence>
<reference evidence="7" key="3">
    <citation type="submission" date="2025-04" db="UniProtKB">
        <authorList>
            <consortium name="RefSeq"/>
        </authorList>
    </citation>
    <scope>IDENTIFICATION</scope>
    <source>
        <strain evidence="7">CBS 781.70</strain>
    </source>
</reference>
<sequence length="460" mass="50719">MKGVTTLRWLKYSHTVPVRVSRGVEIPRLWRQARQRCPRPYNIQQLRYSSSPRTPSTNPSISPILLTRASSLVSEHARLTTQLSASYDLPTAKRVGELTPIASALTSYQSAHEAVTTLDSFLSDPTTDPELLPLAEADLPDAINDFKTSTTALLASLLPPHPFGNLPCLLEIRPGAGGQEAFLFAGDLFRMYKAYCSAHNLPCTVLKYETADGISDPNGAEAPLQEGVIEIGQEGAYGLLRTEAGVHRVQRVPATEAKGRTHTSSAAVMVLPSFPATSTGEEGAIDVNDPNSDYYVDPKEVRTDIMRASGAGGQHVNKTESAVRLLHGPTGIVVSMQDSRSQHQNREKAWQVMRARIAEKRREAREEEEARLRSSVIGVAKVGREHKVRTYNWQQRRVTDHRSGWSEQRLGSVLEGGEGLEDCMKSVRGWMIEREVEALVAMDEAQEKGKTKTKSKSKSK</sequence>
<keyword evidence="6" id="KW-1185">Reference proteome</keyword>
<dbReference type="Pfam" id="PF03462">
    <property type="entry name" value="PCRF"/>
    <property type="match status" value="1"/>
</dbReference>
<evidence type="ECO:0000256" key="2">
    <source>
        <dbReference type="ARBA" id="ARBA00022481"/>
    </source>
</evidence>
<reference evidence="5 7" key="1">
    <citation type="submission" date="2020-01" db="EMBL/GenBank/DDBJ databases">
        <authorList>
            <consortium name="DOE Joint Genome Institute"/>
            <person name="Haridas S."/>
            <person name="Albert R."/>
            <person name="Binder M."/>
            <person name="Bloem J."/>
            <person name="Labutti K."/>
            <person name="Salamov A."/>
            <person name="Andreopoulos B."/>
            <person name="Baker S.E."/>
            <person name="Barry K."/>
            <person name="Bills G."/>
            <person name="Bluhm B.H."/>
            <person name="Cannon C."/>
            <person name="Castanera R."/>
            <person name="Culley D.E."/>
            <person name="Daum C."/>
            <person name="Ezra D."/>
            <person name="Gonzalez J.B."/>
            <person name="Henrissat B."/>
            <person name="Kuo A."/>
            <person name="Liang C."/>
            <person name="Lipzen A."/>
            <person name="Lutzoni F."/>
            <person name="Magnuson J."/>
            <person name="Mondo S."/>
            <person name="Nolan M."/>
            <person name="Ohm R."/>
            <person name="Pangilinan J."/>
            <person name="Park H.-J."/>
            <person name="Ramirez L."/>
            <person name="Alfaro M."/>
            <person name="Sun H."/>
            <person name="Tritt A."/>
            <person name="Yoshinaga Y."/>
            <person name="Zwiers L.-H."/>
            <person name="Turgeon B.G."/>
            <person name="Goodwin S.B."/>
            <person name="Spatafora J.W."/>
            <person name="Crous P.W."/>
            <person name="Grigoriev I.V."/>
        </authorList>
    </citation>
    <scope>NUCLEOTIDE SEQUENCE</scope>
    <source>
        <strain evidence="5 7">CBS 781.70</strain>
    </source>
</reference>
<dbReference type="Gene3D" id="3.30.70.1660">
    <property type="match status" value="1"/>
</dbReference>
<dbReference type="EMBL" id="ML975190">
    <property type="protein sequence ID" value="KAF1808114.1"/>
    <property type="molecule type" value="Genomic_DNA"/>
</dbReference>
<dbReference type="SUPFAM" id="SSF75620">
    <property type="entry name" value="Release factor"/>
    <property type="match status" value="1"/>
</dbReference>
<dbReference type="Pfam" id="PF00472">
    <property type="entry name" value="RF-1"/>
    <property type="match status" value="1"/>
</dbReference>
<dbReference type="AlphaFoldDB" id="A0A6G1FQP8"/>
<dbReference type="InterPro" id="IPR005139">
    <property type="entry name" value="PCRF"/>
</dbReference>
<dbReference type="PROSITE" id="PS00745">
    <property type="entry name" value="RF_PROK_I"/>
    <property type="match status" value="1"/>
</dbReference>
<dbReference type="GO" id="GO:0005739">
    <property type="term" value="C:mitochondrion"/>
    <property type="evidence" value="ECO:0007669"/>
    <property type="project" value="UniProtKB-ARBA"/>
</dbReference>
<dbReference type="Gene3D" id="3.30.160.20">
    <property type="match status" value="1"/>
</dbReference>
<gene>
    <name evidence="5 7" type="ORF">P152DRAFT_425466</name>
</gene>
<dbReference type="RefSeq" id="XP_033529745.1">
    <property type="nucleotide sequence ID" value="XM_033677233.1"/>
</dbReference>
<evidence type="ECO:0000313" key="6">
    <source>
        <dbReference type="Proteomes" id="UP000504638"/>
    </source>
</evidence>
<evidence type="ECO:0000313" key="7">
    <source>
        <dbReference type="RefSeq" id="XP_033529745.1"/>
    </source>
</evidence>
<dbReference type="InterPro" id="IPR000352">
    <property type="entry name" value="Pep_chain_release_fac_I"/>
</dbReference>
<evidence type="ECO:0000256" key="3">
    <source>
        <dbReference type="ARBA" id="ARBA00022917"/>
    </source>
</evidence>
<protein>
    <submittedName>
        <fullName evidence="5 7">Release factor</fullName>
    </submittedName>
</protein>
<evidence type="ECO:0000259" key="4">
    <source>
        <dbReference type="PROSITE" id="PS00745"/>
    </source>
</evidence>
<dbReference type="InterPro" id="IPR045853">
    <property type="entry name" value="Pep_chain_release_fac_I_sf"/>
</dbReference>
<feature type="domain" description="Prokaryotic-type class I peptide chain release factors" evidence="4">
    <location>
        <begin position="307"/>
        <end position="323"/>
    </location>
</feature>
<comment type="similarity">
    <text evidence="1">Belongs to the prokaryotic/mitochondrial release factor family.</text>
</comment>
<dbReference type="GeneID" id="54417803"/>
<dbReference type="GO" id="GO:0003747">
    <property type="term" value="F:translation release factor activity"/>
    <property type="evidence" value="ECO:0007669"/>
    <property type="project" value="InterPro"/>
</dbReference>
<dbReference type="Gene3D" id="6.10.140.1950">
    <property type="match status" value="1"/>
</dbReference>
<organism evidence="5">
    <name type="scientific">Eremomyces bilateralis CBS 781.70</name>
    <dbReference type="NCBI Taxonomy" id="1392243"/>
    <lineage>
        <taxon>Eukaryota</taxon>
        <taxon>Fungi</taxon>
        <taxon>Dikarya</taxon>
        <taxon>Ascomycota</taxon>
        <taxon>Pezizomycotina</taxon>
        <taxon>Dothideomycetes</taxon>
        <taxon>Dothideomycetes incertae sedis</taxon>
        <taxon>Eremomycetales</taxon>
        <taxon>Eremomycetaceae</taxon>
        <taxon>Eremomyces</taxon>
    </lineage>
</organism>
<evidence type="ECO:0000313" key="5">
    <source>
        <dbReference type="EMBL" id="KAF1808114.1"/>
    </source>
</evidence>
<keyword evidence="3" id="KW-0648">Protein biosynthesis</keyword>
<dbReference type="InterPro" id="IPR050057">
    <property type="entry name" value="Prokaryotic/Mito_RF"/>
</dbReference>
<proteinExistence type="inferred from homology"/>
<dbReference type="FunFam" id="3.30.160.20:FF:000070">
    <property type="entry name" value="Related to MRF1-peptide chain release factor, mitochondrial"/>
    <property type="match status" value="1"/>
</dbReference>